<dbReference type="EMBL" id="CP042345">
    <property type="protein sequence ID" value="QEA15448.1"/>
    <property type="molecule type" value="Genomic_DNA"/>
</dbReference>
<reference evidence="6 7" key="1">
    <citation type="journal article" date="2013" name="J. Microbiol. Biotechnol.">
        <title>Novosphingobium ginsenosidimutans sp. nov., with the ability to convert ginsenoside.</title>
        <authorList>
            <person name="Kim J.K."/>
            <person name="He D."/>
            <person name="Liu Q.M."/>
            <person name="Park H.Y."/>
            <person name="Jung M.S."/>
            <person name="Yoon M.H."/>
            <person name="Kim S.C."/>
            <person name="Im W.T."/>
        </authorList>
    </citation>
    <scope>NUCLEOTIDE SEQUENCE [LARGE SCALE GENOMIC DNA]</scope>
    <source>
        <strain evidence="6 7">FW-6</strain>
    </source>
</reference>
<sequence>MEQAPLSWQIGAVKVTRIVETILPVEAGPDNSFLPQATAAELRKLPWLYPHFVSAEDKMLLSIHALLVEAPGLRLVVDTCIGNDKPRALLGGRGLATPFLERMAEAGWSRDSVDAVVCTHLHVDHVGWNTMREGDAWVPTFPKARYLFGRIEFDHWNAFEEDNQRQIMADSIQPILDAGLAELVELDHRISDEVQLIPTTGHTPGHVSIGIESEGQRAVITGDMTHHPCQLAHPDWSPLFDSDPGAAAQTRARLFGEWADAQLLVIGTHYAGPTAGHVRREGDVFRFEV</sequence>
<evidence type="ECO:0000256" key="2">
    <source>
        <dbReference type="ARBA" id="ARBA00022723"/>
    </source>
</evidence>
<keyword evidence="7" id="KW-1185">Reference proteome</keyword>
<dbReference type="GO" id="GO:0016787">
    <property type="term" value="F:hydrolase activity"/>
    <property type="evidence" value="ECO:0007669"/>
    <property type="project" value="UniProtKB-KW"/>
</dbReference>
<dbReference type="SMART" id="SM00849">
    <property type="entry name" value="Lactamase_B"/>
    <property type="match status" value="1"/>
</dbReference>
<dbReference type="RefSeq" id="WP_147089426.1">
    <property type="nucleotide sequence ID" value="NZ_BAABJD010000001.1"/>
</dbReference>
<dbReference type="SUPFAM" id="SSF56281">
    <property type="entry name" value="Metallo-hydrolase/oxidoreductase"/>
    <property type="match status" value="1"/>
</dbReference>
<name>A0A5B8S2V6_9SPHN</name>
<evidence type="ECO:0000256" key="3">
    <source>
        <dbReference type="ARBA" id="ARBA00022801"/>
    </source>
</evidence>
<dbReference type="Pfam" id="PF00753">
    <property type="entry name" value="Lactamase_B"/>
    <property type="match status" value="1"/>
</dbReference>
<dbReference type="InterPro" id="IPR001279">
    <property type="entry name" value="Metallo-B-lactamas"/>
</dbReference>
<accession>A0A5B8S2V6</accession>
<organism evidence="6 7">
    <name type="scientific">Novosphingobium ginsenosidimutans</name>
    <dbReference type="NCBI Taxonomy" id="1176536"/>
    <lineage>
        <taxon>Bacteria</taxon>
        <taxon>Pseudomonadati</taxon>
        <taxon>Pseudomonadota</taxon>
        <taxon>Alphaproteobacteria</taxon>
        <taxon>Sphingomonadales</taxon>
        <taxon>Sphingomonadaceae</taxon>
        <taxon>Novosphingobium</taxon>
    </lineage>
</organism>
<dbReference type="CDD" id="cd16277">
    <property type="entry name" value="metallo-hydrolase-like_MBL-fold"/>
    <property type="match status" value="1"/>
</dbReference>
<keyword evidence="3 6" id="KW-0378">Hydrolase</keyword>
<gene>
    <name evidence="6" type="ORF">FRF71_04460</name>
</gene>
<dbReference type="GO" id="GO:0046872">
    <property type="term" value="F:metal ion binding"/>
    <property type="evidence" value="ECO:0007669"/>
    <property type="project" value="UniProtKB-KW"/>
</dbReference>
<dbReference type="InterPro" id="IPR036866">
    <property type="entry name" value="RibonucZ/Hydroxyglut_hydro"/>
</dbReference>
<dbReference type="PANTHER" id="PTHR42978:SF6">
    <property type="entry name" value="QUORUM-QUENCHING LACTONASE YTNP-RELATED"/>
    <property type="match status" value="1"/>
</dbReference>
<keyword evidence="2" id="KW-0479">Metal-binding</keyword>
<feature type="domain" description="Metallo-beta-lactamase" evidence="5">
    <location>
        <begin position="62"/>
        <end position="269"/>
    </location>
</feature>
<evidence type="ECO:0000256" key="4">
    <source>
        <dbReference type="ARBA" id="ARBA00022833"/>
    </source>
</evidence>
<dbReference type="KEGG" id="ngf:FRF71_04460"/>
<protein>
    <submittedName>
        <fullName evidence="6">MBL fold metallo-hydrolase</fullName>
    </submittedName>
</protein>
<evidence type="ECO:0000313" key="7">
    <source>
        <dbReference type="Proteomes" id="UP000321172"/>
    </source>
</evidence>
<comment type="similarity">
    <text evidence="1">Belongs to the metallo-beta-lactamase superfamily.</text>
</comment>
<proteinExistence type="inferred from homology"/>
<dbReference type="InterPro" id="IPR051013">
    <property type="entry name" value="MBL_superfamily_lactonases"/>
</dbReference>
<evidence type="ECO:0000256" key="1">
    <source>
        <dbReference type="ARBA" id="ARBA00007749"/>
    </source>
</evidence>
<evidence type="ECO:0000259" key="5">
    <source>
        <dbReference type="SMART" id="SM00849"/>
    </source>
</evidence>
<dbReference type="AlphaFoldDB" id="A0A5B8S2V6"/>
<evidence type="ECO:0000313" key="6">
    <source>
        <dbReference type="EMBL" id="QEA15448.1"/>
    </source>
</evidence>
<dbReference type="PANTHER" id="PTHR42978">
    <property type="entry name" value="QUORUM-QUENCHING LACTONASE YTNP-RELATED-RELATED"/>
    <property type="match status" value="1"/>
</dbReference>
<dbReference type="Gene3D" id="3.60.15.10">
    <property type="entry name" value="Ribonuclease Z/Hydroxyacylglutathione hydrolase-like"/>
    <property type="match status" value="1"/>
</dbReference>
<dbReference type="OrthoDB" id="9773738at2"/>
<keyword evidence="4" id="KW-0862">Zinc</keyword>
<dbReference type="Proteomes" id="UP000321172">
    <property type="component" value="Chromosome"/>
</dbReference>